<name>A0A6N8TB27_SHIZO</name>
<comment type="caution">
    <text evidence="2">The sequence shown here is derived from an EMBL/GenBank/DDBJ whole genome shotgun (WGS) entry which is preliminary data.</text>
</comment>
<feature type="transmembrane region" description="Helical" evidence="1">
    <location>
        <begin position="21"/>
        <end position="41"/>
    </location>
</feature>
<gene>
    <name evidence="2" type="ORF">GR156_04985</name>
</gene>
<protein>
    <submittedName>
        <fullName evidence="2">Uncharacterized protein</fullName>
    </submittedName>
</protein>
<keyword evidence="1" id="KW-0472">Membrane</keyword>
<keyword evidence="1" id="KW-0812">Transmembrane</keyword>
<dbReference type="OrthoDB" id="7777996at2"/>
<feature type="transmembrane region" description="Helical" evidence="1">
    <location>
        <begin position="53"/>
        <end position="72"/>
    </location>
</feature>
<accession>A0A6N8TB27</accession>
<dbReference type="RefSeq" id="WP_160785055.1">
    <property type="nucleotide sequence ID" value="NZ_CP086610.1"/>
</dbReference>
<sequence>MAARAKIEDARTYRIGDWFGLAAAPTFAAMAWAMAGAPAGICASDAGMLPVDGMAWMYLLMSLFHLPPWLRLASRRHAAAHRPHTQTEGD</sequence>
<organism evidence="2 3">
    <name type="scientific">Shinella zoogloeoides</name>
    <name type="common">Crabtreella saccharophila</name>
    <dbReference type="NCBI Taxonomy" id="352475"/>
    <lineage>
        <taxon>Bacteria</taxon>
        <taxon>Pseudomonadati</taxon>
        <taxon>Pseudomonadota</taxon>
        <taxon>Alphaproteobacteria</taxon>
        <taxon>Hyphomicrobiales</taxon>
        <taxon>Rhizobiaceae</taxon>
        <taxon>Shinella</taxon>
    </lineage>
</organism>
<keyword evidence="1" id="KW-1133">Transmembrane helix</keyword>
<reference evidence="2 3" key="1">
    <citation type="submission" date="2019-12" db="EMBL/GenBank/DDBJ databases">
        <title>Shinella granuli gen. nov., sp. nov., and proposal of the reclassification of Zoogloea ramigera ATCC 19623 as Shinella zoogloeoides sp. nov.</title>
        <authorList>
            <person name="Gao J."/>
        </authorList>
    </citation>
    <scope>NUCLEOTIDE SEQUENCE [LARGE SCALE GENOMIC DNA]</scope>
    <source>
        <strain evidence="2 3">DSM 287</strain>
    </source>
</reference>
<dbReference type="AlphaFoldDB" id="A0A6N8TB27"/>
<evidence type="ECO:0000256" key="1">
    <source>
        <dbReference type="SAM" id="Phobius"/>
    </source>
</evidence>
<proteinExistence type="predicted"/>
<evidence type="ECO:0000313" key="2">
    <source>
        <dbReference type="EMBL" id="MXN99644.1"/>
    </source>
</evidence>
<dbReference type="EMBL" id="WUML01000003">
    <property type="protein sequence ID" value="MXN99644.1"/>
    <property type="molecule type" value="Genomic_DNA"/>
</dbReference>
<dbReference type="Proteomes" id="UP000440304">
    <property type="component" value="Unassembled WGS sequence"/>
</dbReference>
<evidence type="ECO:0000313" key="3">
    <source>
        <dbReference type="Proteomes" id="UP000440304"/>
    </source>
</evidence>